<reference evidence="1 2" key="1">
    <citation type="submission" date="2024-09" db="EMBL/GenBank/DDBJ databases">
        <title>Chromosome-scale assembly of Riccia fluitans.</title>
        <authorList>
            <person name="Paukszto L."/>
            <person name="Sawicki J."/>
            <person name="Karawczyk K."/>
            <person name="Piernik-Szablinska J."/>
            <person name="Szczecinska M."/>
            <person name="Mazdziarz M."/>
        </authorList>
    </citation>
    <scope>NUCLEOTIDE SEQUENCE [LARGE SCALE GENOMIC DNA]</scope>
    <source>
        <strain evidence="1">Rf_01</strain>
        <tissue evidence="1">Aerial parts of the thallus</tissue>
    </source>
</reference>
<sequence length="186" mass="20104">MLTATSNQCLSSGDNVILCGTIGVVAEGCIHSIDPIDFCHSIQLGPNRLLVQVLIAFDGNQALPYSSPGADTLFEAVGLYVIWDSSQVDKIGVGQANDVVPGSSIEGHFLLEVGPSKVADSQHAGVDERQKTHIGTDHELYFKLQKNWCNVQVVVEGLPIAEGVIFLPFANSSEMMSKWVRSMQEF</sequence>
<organism evidence="1 2">
    <name type="scientific">Riccia fluitans</name>
    <dbReference type="NCBI Taxonomy" id="41844"/>
    <lineage>
        <taxon>Eukaryota</taxon>
        <taxon>Viridiplantae</taxon>
        <taxon>Streptophyta</taxon>
        <taxon>Embryophyta</taxon>
        <taxon>Marchantiophyta</taxon>
        <taxon>Marchantiopsida</taxon>
        <taxon>Marchantiidae</taxon>
        <taxon>Marchantiales</taxon>
        <taxon>Ricciaceae</taxon>
        <taxon>Riccia</taxon>
    </lineage>
</organism>
<keyword evidence="2" id="KW-1185">Reference proteome</keyword>
<proteinExistence type="predicted"/>
<evidence type="ECO:0000313" key="1">
    <source>
        <dbReference type="EMBL" id="KAL2630811.1"/>
    </source>
</evidence>
<name>A0ABD1YJ39_9MARC</name>
<comment type="caution">
    <text evidence="1">The sequence shown here is derived from an EMBL/GenBank/DDBJ whole genome shotgun (WGS) entry which is preliminary data.</text>
</comment>
<accession>A0ABD1YJ39</accession>
<protein>
    <submittedName>
        <fullName evidence="1">Uncharacterized protein</fullName>
    </submittedName>
</protein>
<dbReference type="Proteomes" id="UP001605036">
    <property type="component" value="Unassembled WGS sequence"/>
</dbReference>
<evidence type="ECO:0000313" key="2">
    <source>
        <dbReference type="Proteomes" id="UP001605036"/>
    </source>
</evidence>
<dbReference type="EMBL" id="JBHFFA010000004">
    <property type="protein sequence ID" value="KAL2630811.1"/>
    <property type="molecule type" value="Genomic_DNA"/>
</dbReference>
<dbReference type="AlphaFoldDB" id="A0ABD1YJ39"/>
<gene>
    <name evidence="1" type="ORF">R1flu_015497</name>
</gene>